<dbReference type="InterPro" id="IPR036188">
    <property type="entry name" value="FAD/NAD-bd_sf"/>
</dbReference>
<dbReference type="EC" id="1.13.12.3" evidence="3"/>
<protein>
    <recommendedName>
        <fullName evidence="4">Tryptophan 2-monooxygenase</fullName>
        <ecNumber evidence="3">1.13.12.3</ecNumber>
    </recommendedName>
</protein>
<name>A0A5B8A219_9BACT</name>
<comment type="catalytic activity">
    <reaction evidence="6">
        <text>L-tryptophan + O2 = indole-3-acetamide + CO2 + H2O</text>
        <dbReference type="Rhea" id="RHEA:16165"/>
        <dbReference type="ChEBI" id="CHEBI:15377"/>
        <dbReference type="ChEBI" id="CHEBI:15379"/>
        <dbReference type="ChEBI" id="CHEBI:16031"/>
        <dbReference type="ChEBI" id="CHEBI:16526"/>
        <dbReference type="ChEBI" id="CHEBI:57912"/>
        <dbReference type="EC" id="1.13.12.3"/>
    </reaction>
</comment>
<dbReference type="SUPFAM" id="SSF51905">
    <property type="entry name" value="FAD/NAD(P)-binding domain"/>
    <property type="match status" value="1"/>
</dbReference>
<proteinExistence type="inferred from homology"/>
<dbReference type="Pfam" id="PF01593">
    <property type="entry name" value="Amino_oxidase"/>
    <property type="match status" value="1"/>
</dbReference>
<evidence type="ECO:0000256" key="5">
    <source>
        <dbReference type="ARBA" id="ARBA00023070"/>
    </source>
</evidence>
<evidence type="ECO:0000313" key="9">
    <source>
        <dbReference type="Proteomes" id="UP000305398"/>
    </source>
</evidence>
<evidence type="ECO:0000256" key="1">
    <source>
        <dbReference type="ARBA" id="ARBA00004814"/>
    </source>
</evidence>
<evidence type="ECO:0000256" key="6">
    <source>
        <dbReference type="ARBA" id="ARBA00047321"/>
    </source>
</evidence>
<dbReference type="KEGG" id="hyj:FHG12_15650"/>
<dbReference type="EMBL" id="CP040896">
    <property type="protein sequence ID" value="QDA61444.1"/>
    <property type="molecule type" value="Genomic_DNA"/>
</dbReference>
<gene>
    <name evidence="8" type="ORF">FHG12_15650</name>
</gene>
<organism evidence="8 9">
    <name type="scientific">Hymenobacter jejuensis</name>
    <dbReference type="NCBI Taxonomy" id="2502781"/>
    <lineage>
        <taxon>Bacteria</taxon>
        <taxon>Pseudomonadati</taxon>
        <taxon>Bacteroidota</taxon>
        <taxon>Cytophagia</taxon>
        <taxon>Cytophagales</taxon>
        <taxon>Hymenobacteraceae</taxon>
        <taxon>Hymenobacter</taxon>
    </lineage>
</organism>
<dbReference type="InterPro" id="IPR002937">
    <property type="entry name" value="Amino_oxidase"/>
</dbReference>
<reference evidence="8 9" key="1">
    <citation type="submission" date="2019-06" db="EMBL/GenBank/DDBJ databases">
        <authorList>
            <person name="Srinivasan S."/>
        </authorList>
    </citation>
    <scope>NUCLEOTIDE SEQUENCE [LARGE SCALE GENOMIC DNA]</scope>
    <source>
        <strain evidence="8 9">17J68-5</strain>
    </source>
</reference>
<evidence type="ECO:0000256" key="2">
    <source>
        <dbReference type="ARBA" id="ARBA00005833"/>
    </source>
</evidence>
<accession>A0A5B8A219</accession>
<dbReference type="GO" id="GO:0050361">
    <property type="term" value="F:tryptophan 2-monooxygenase activity"/>
    <property type="evidence" value="ECO:0007669"/>
    <property type="project" value="UniProtKB-EC"/>
</dbReference>
<dbReference type="InterPro" id="IPR050281">
    <property type="entry name" value="Flavin_monoamine_oxidase"/>
</dbReference>
<sequence>MFDACLATKSQPPNTTAYMPDNQDNTTIVIGAGAAGLIAARDLARAGKSVVLLEARSRIGGRIHTFTGQGFSQPTEAGAEFMHGEVPLTQALLRGADIACHDTAGRAYAVKQGKAQKSEEFIENMPLLLSTLQALEHDMPLLDFLDEYFPDDRHHNLRDSAIRFAEGYDAADAGRASTFALRDEWTAGGAEDSPRPEGGYGRLIELLAQQAQAAGATIQLSTVAQEIRWQRGKVEVICDQNRRYQAQQLLVTVPLGVLQATKGQPGYLRFTPELPEQRAAAAAMGFGPVIKILLEFDEAFWDAKSAEVVQPTPEMGFLFSDAPVPTWWSQLPNPQPLLTGWLGGPAAAKLHDASAEDIVNQSLESLAYCFQTTPEFLRSHLRGQQVINWGADPFARGAYAYATLETASARPILNQPLDNTLYFAGEALYEGPAMGTVEAALGSGEQAAKLMLDK</sequence>
<dbReference type="GO" id="GO:0009851">
    <property type="term" value="P:auxin biosynthetic process"/>
    <property type="evidence" value="ECO:0007669"/>
    <property type="project" value="UniProtKB-KW"/>
</dbReference>
<keyword evidence="5" id="KW-0073">Auxin biosynthesis</keyword>
<dbReference type="Gene3D" id="3.50.50.60">
    <property type="entry name" value="FAD/NAD(P)-binding domain"/>
    <property type="match status" value="1"/>
</dbReference>
<dbReference type="PANTHER" id="PTHR10742">
    <property type="entry name" value="FLAVIN MONOAMINE OXIDASE"/>
    <property type="match status" value="1"/>
</dbReference>
<dbReference type="PANTHER" id="PTHR10742:SF410">
    <property type="entry name" value="LYSINE-SPECIFIC HISTONE DEMETHYLASE 2"/>
    <property type="match status" value="1"/>
</dbReference>
<evidence type="ECO:0000256" key="4">
    <source>
        <dbReference type="ARBA" id="ARBA00017871"/>
    </source>
</evidence>
<comment type="pathway">
    <text evidence="1">Plant hormone metabolism; auxin biosynthesis.</text>
</comment>
<evidence type="ECO:0000259" key="7">
    <source>
        <dbReference type="Pfam" id="PF01593"/>
    </source>
</evidence>
<evidence type="ECO:0000256" key="3">
    <source>
        <dbReference type="ARBA" id="ARBA00012535"/>
    </source>
</evidence>
<dbReference type="SUPFAM" id="SSF54373">
    <property type="entry name" value="FAD-linked reductases, C-terminal domain"/>
    <property type="match status" value="1"/>
</dbReference>
<evidence type="ECO:0000313" key="8">
    <source>
        <dbReference type="EMBL" id="QDA61444.1"/>
    </source>
</evidence>
<dbReference type="AlphaFoldDB" id="A0A5B8A219"/>
<keyword evidence="9" id="KW-1185">Reference proteome</keyword>
<dbReference type="OrthoDB" id="56323at2"/>
<dbReference type="Proteomes" id="UP000305398">
    <property type="component" value="Chromosome"/>
</dbReference>
<feature type="domain" description="Amine oxidase" evidence="7">
    <location>
        <begin position="35"/>
        <end position="452"/>
    </location>
</feature>
<comment type="similarity">
    <text evidence="2">Belongs to the tryptophan 2-monooxygenase family.</text>
</comment>